<dbReference type="Proteomes" id="UP000006643">
    <property type="component" value="Unassembled WGS sequence"/>
</dbReference>
<dbReference type="KEGG" id="pif:PITG_02815"/>
<dbReference type="AlphaFoldDB" id="D0MXA8"/>
<evidence type="ECO:0000256" key="1">
    <source>
        <dbReference type="SAM" id="MobiDB-lite"/>
    </source>
</evidence>
<keyword evidence="3" id="KW-1185">Reference proteome</keyword>
<proteinExistence type="predicted"/>
<name>D0MXA8_PHYIT</name>
<sequence length="108" mass="11266">MTIDRRAQEGGRWRGATTAAGVWRRRRQQGHEGVKGTSAAGEALRAVVACPAGRTAGYPLGACLQVALRRADSGGTVESSTTSSGDAAVRPRESYCPTRQGGKHAAGW</sequence>
<protein>
    <submittedName>
        <fullName evidence="2">Uncharacterized protein</fullName>
    </submittedName>
</protein>
<reference evidence="3" key="1">
    <citation type="journal article" date="2009" name="Nature">
        <title>Genome sequence and analysis of the Irish potato famine pathogen Phytophthora infestans.</title>
        <authorList>
            <consortium name="The Broad Institute Genome Sequencing Platform"/>
            <person name="Haas B.J."/>
            <person name="Kamoun S."/>
            <person name="Zody M.C."/>
            <person name="Jiang R.H."/>
            <person name="Handsaker R.E."/>
            <person name="Cano L.M."/>
            <person name="Grabherr M."/>
            <person name="Kodira C.D."/>
            <person name="Raffaele S."/>
            <person name="Torto-Alalibo T."/>
            <person name="Bozkurt T.O."/>
            <person name="Ah-Fong A.M."/>
            <person name="Alvarado L."/>
            <person name="Anderson V.L."/>
            <person name="Armstrong M.R."/>
            <person name="Avrova A."/>
            <person name="Baxter L."/>
            <person name="Beynon J."/>
            <person name="Boevink P.C."/>
            <person name="Bollmann S.R."/>
            <person name="Bos J.I."/>
            <person name="Bulone V."/>
            <person name="Cai G."/>
            <person name="Cakir C."/>
            <person name="Carrington J.C."/>
            <person name="Chawner M."/>
            <person name="Conti L."/>
            <person name="Costanzo S."/>
            <person name="Ewan R."/>
            <person name="Fahlgren N."/>
            <person name="Fischbach M.A."/>
            <person name="Fugelstad J."/>
            <person name="Gilroy E.M."/>
            <person name="Gnerre S."/>
            <person name="Green P.J."/>
            <person name="Grenville-Briggs L.J."/>
            <person name="Griffith J."/>
            <person name="Grunwald N.J."/>
            <person name="Horn K."/>
            <person name="Horner N.R."/>
            <person name="Hu C.H."/>
            <person name="Huitema E."/>
            <person name="Jeong D.H."/>
            <person name="Jones A.M."/>
            <person name="Jones J.D."/>
            <person name="Jones R.W."/>
            <person name="Karlsson E.K."/>
            <person name="Kunjeti S.G."/>
            <person name="Lamour K."/>
            <person name="Liu Z."/>
            <person name="Ma L."/>
            <person name="Maclean D."/>
            <person name="Chibucos M.C."/>
            <person name="McDonald H."/>
            <person name="McWalters J."/>
            <person name="Meijer H.J."/>
            <person name="Morgan W."/>
            <person name="Morris P.F."/>
            <person name="Munro C.A."/>
            <person name="O'Neill K."/>
            <person name="Ospina-Giraldo M."/>
            <person name="Pinzon A."/>
            <person name="Pritchard L."/>
            <person name="Ramsahoye B."/>
            <person name="Ren Q."/>
            <person name="Restrepo S."/>
            <person name="Roy S."/>
            <person name="Sadanandom A."/>
            <person name="Savidor A."/>
            <person name="Schornack S."/>
            <person name="Schwartz D.C."/>
            <person name="Schumann U.D."/>
            <person name="Schwessinger B."/>
            <person name="Seyer L."/>
            <person name="Sharpe T."/>
            <person name="Silvar C."/>
            <person name="Song J."/>
            <person name="Studholme D.J."/>
            <person name="Sykes S."/>
            <person name="Thines M."/>
            <person name="van de Vondervoort P.J."/>
            <person name="Phuntumart V."/>
            <person name="Wawra S."/>
            <person name="Weide R."/>
            <person name="Win J."/>
            <person name="Young C."/>
            <person name="Zhou S."/>
            <person name="Fry W."/>
            <person name="Meyers B.C."/>
            <person name="van West P."/>
            <person name="Ristaino J."/>
            <person name="Govers F."/>
            <person name="Birch P.R."/>
            <person name="Whisson S.C."/>
            <person name="Judelson H.S."/>
            <person name="Nusbaum C."/>
        </authorList>
    </citation>
    <scope>NUCLEOTIDE SEQUENCE [LARGE SCALE GENOMIC DNA]</scope>
    <source>
        <strain evidence="3">T30-4</strain>
    </source>
</reference>
<dbReference type="VEuPathDB" id="FungiDB:PITG_02815"/>
<feature type="compositionally biased region" description="Low complexity" evidence="1">
    <location>
        <begin position="73"/>
        <end position="85"/>
    </location>
</feature>
<organism evidence="2 3">
    <name type="scientific">Phytophthora infestans (strain T30-4)</name>
    <name type="common">Potato late blight agent</name>
    <dbReference type="NCBI Taxonomy" id="403677"/>
    <lineage>
        <taxon>Eukaryota</taxon>
        <taxon>Sar</taxon>
        <taxon>Stramenopiles</taxon>
        <taxon>Oomycota</taxon>
        <taxon>Peronosporomycetes</taxon>
        <taxon>Peronosporales</taxon>
        <taxon>Peronosporaceae</taxon>
        <taxon>Phytophthora</taxon>
    </lineage>
</organism>
<dbReference type="RefSeq" id="XP_002907707.1">
    <property type="nucleotide sequence ID" value="XM_002907661.1"/>
</dbReference>
<dbReference type="EMBL" id="DS028120">
    <property type="protein sequence ID" value="EEY64271.1"/>
    <property type="molecule type" value="Genomic_DNA"/>
</dbReference>
<dbReference type="GeneID" id="9476837"/>
<evidence type="ECO:0000313" key="2">
    <source>
        <dbReference type="EMBL" id="EEY64271.1"/>
    </source>
</evidence>
<dbReference type="HOGENOM" id="CLU_2313581_0_0_1"/>
<evidence type="ECO:0000313" key="3">
    <source>
        <dbReference type="Proteomes" id="UP000006643"/>
    </source>
</evidence>
<gene>
    <name evidence="2" type="ORF">PITG_02815</name>
</gene>
<dbReference type="InParanoid" id="D0MXA8"/>
<accession>D0MXA8</accession>
<feature type="region of interest" description="Disordered" evidence="1">
    <location>
        <begin position="72"/>
        <end position="108"/>
    </location>
</feature>